<organism evidence="2 3">
    <name type="scientific">Aphis craccivora</name>
    <name type="common">Cowpea aphid</name>
    <dbReference type="NCBI Taxonomy" id="307492"/>
    <lineage>
        <taxon>Eukaryota</taxon>
        <taxon>Metazoa</taxon>
        <taxon>Ecdysozoa</taxon>
        <taxon>Arthropoda</taxon>
        <taxon>Hexapoda</taxon>
        <taxon>Insecta</taxon>
        <taxon>Pterygota</taxon>
        <taxon>Neoptera</taxon>
        <taxon>Paraneoptera</taxon>
        <taxon>Hemiptera</taxon>
        <taxon>Sternorrhyncha</taxon>
        <taxon>Aphidomorpha</taxon>
        <taxon>Aphidoidea</taxon>
        <taxon>Aphididae</taxon>
        <taxon>Aphidini</taxon>
        <taxon>Aphis</taxon>
        <taxon>Aphis</taxon>
    </lineage>
</organism>
<dbReference type="Pfam" id="PF00078">
    <property type="entry name" value="RVT_1"/>
    <property type="match status" value="1"/>
</dbReference>
<evidence type="ECO:0000259" key="1">
    <source>
        <dbReference type="PROSITE" id="PS50878"/>
    </source>
</evidence>
<dbReference type="OrthoDB" id="410404at2759"/>
<dbReference type="SUPFAM" id="SSF56219">
    <property type="entry name" value="DNase I-like"/>
    <property type="match status" value="1"/>
</dbReference>
<keyword evidence="3" id="KW-1185">Reference proteome</keyword>
<dbReference type="PANTHER" id="PTHR47027">
    <property type="entry name" value="REVERSE TRANSCRIPTASE DOMAIN-CONTAINING PROTEIN"/>
    <property type="match status" value="1"/>
</dbReference>
<sequence>MHNGKWKNGLSFGTWNVRTLFKPGAVQYLVEEIEKYKLGVVALQEIRLDGNGMIEIQDTTIFYGKLLTIEALYFNISFVNGNAPTEEKPQEKKDEFYDNLEHTLNEIPRNRIRIVLGDFNAKLGKEIIFRSTVGIHSLHDVTSENGFRLIDFASGGGLIVKKETIDTKWKMLKDTIKTVTDIVIGKRKITRKPWFNNSCNEAFNIRKETRTQLLNDPTNREKAMVYKERQKEASNIFRYEKRKYTKDVLEEAELKNYKTPGEDGIQGEVLKNLDELTINKIHSIIESVWHEEILPKDWGTALICPIHKKNDPQECINYRGIALLDTTYKFLAYFILDRVRTIAENLLGDYQGGFRPNKSTTDQIFVIRQILQKSWEYNKDVHILFVDFKKAYDSIHRESLVNILKGFRFPSKIVNLIGATISQTDIKVKIANTISKPVGVTTGLRQGDALSPVMFNLVLEKIVREMNISEGIELVSLGKKLIKTAEKVGLTINDDKTEYLVVSRSNRNYRLEQHIELEGHTFKKVSQFKYLGSIITQDNELKIGVSSRIQLANKGYYGLEKILKLRTLSKNLKIRMYMTLLRPIVLYGSETWALRKAEEQRLGVFELKRPDIVKEITKKKTQLGGHAWRKQGSLVRQVIENKPIGKRPLGRPRLRWEDCVKKDLKMIDPGIRWTEAAEDRDRWQDLYLAVWS</sequence>
<dbReference type="Gene3D" id="3.60.10.10">
    <property type="entry name" value="Endonuclease/exonuclease/phosphatase"/>
    <property type="match status" value="1"/>
</dbReference>
<dbReference type="PANTHER" id="PTHR47027:SF20">
    <property type="entry name" value="REVERSE TRANSCRIPTASE-LIKE PROTEIN WITH RNA-DIRECTED DNA POLYMERASE DOMAIN"/>
    <property type="match status" value="1"/>
</dbReference>
<evidence type="ECO:0000313" key="3">
    <source>
        <dbReference type="Proteomes" id="UP000478052"/>
    </source>
</evidence>
<gene>
    <name evidence="2" type="ORF">FWK35_00018710</name>
</gene>
<dbReference type="CDD" id="cd01650">
    <property type="entry name" value="RT_nLTR_like"/>
    <property type="match status" value="1"/>
</dbReference>
<dbReference type="GO" id="GO:0071897">
    <property type="term" value="P:DNA biosynthetic process"/>
    <property type="evidence" value="ECO:0007669"/>
    <property type="project" value="UniProtKB-ARBA"/>
</dbReference>
<dbReference type="InterPro" id="IPR043502">
    <property type="entry name" value="DNA/RNA_pol_sf"/>
</dbReference>
<dbReference type="AlphaFoldDB" id="A0A6G0YCT3"/>
<comment type="caution">
    <text evidence="2">The sequence shown here is derived from an EMBL/GenBank/DDBJ whole genome shotgun (WGS) entry which is preliminary data.</text>
</comment>
<dbReference type="InterPro" id="IPR036691">
    <property type="entry name" value="Endo/exonu/phosph_ase_sf"/>
</dbReference>
<feature type="domain" description="Reverse transcriptase" evidence="1">
    <location>
        <begin position="287"/>
        <end position="535"/>
    </location>
</feature>
<reference evidence="2 3" key="1">
    <citation type="submission" date="2019-08" db="EMBL/GenBank/DDBJ databases">
        <title>Whole genome of Aphis craccivora.</title>
        <authorList>
            <person name="Voronova N.V."/>
            <person name="Shulinski R.S."/>
            <person name="Bandarenka Y.V."/>
            <person name="Zhorov D.G."/>
            <person name="Warner D."/>
        </authorList>
    </citation>
    <scope>NUCLEOTIDE SEQUENCE [LARGE SCALE GENOMIC DNA]</scope>
    <source>
        <strain evidence="2">180601</strain>
        <tissue evidence="2">Whole Body</tissue>
    </source>
</reference>
<dbReference type="InterPro" id="IPR000477">
    <property type="entry name" value="RT_dom"/>
</dbReference>
<protein>
    <submittedName>
        <fullName evidence="2">Ribosome biogenesis protein TSR3 isoform X1</fullName>
    </submittedName>
</protein>
<accession>A0A6G0YCT3</accession>
<dbReference type="SUPFAM" id="SSF56672">
    <property type="entry name" value="DNA/RNA polymerases"/>
    <property type="match status" value="1"/>
</dbReference>
<name>A0A6G0YCT3_APHCR</name>
<evidence type="ECO:0000313" key="2">
    <source>
        <dbReference type="EMBL" id="KAF0753170.1"/>
    </source>
</evidence>
<dbReference type="Proteomes" id="UP000478052">
    <property type="component" value="Unassembled WGS sequence"/>
</dbReference>
<dbReference type="EMBL" id="VUJU01004816">
    <property type="protein sequence ID" value="KAF0753170.1"/>
    <property type="molecule type" value="Genomic_DNA"/>
</dbReference>
<dbReference type="PROSITE" id="PS50878">
    <property type="entry name" value="RT_POL"/>
    <property type="match status" value="1"/>
</dbReference>
<proteinExistence type="predicted"/>